<dbReference type="EMBL" id="JANAVB010011399">
    <property type="protein sequence ID" value="KAJ6837240.1"/>
    <property type="molecule type" value="Genomic_DNA"/>
</dbReference>
<feature type="region of interest" description="Disordered" evidence="1">
    <location>
        <begin position="233"/>
        <end position="254"/>
    </location>
</feature>
<feature type="compositionally biased region" description="Low complexity" evidence="1">
    <location>
        <begin position="106"/>
        <end position="117"/>
    </location>
</feature>
<feature type="region of interest" description="Disordered" evidence="1">
    <location>
        <begin position="57"/>
        <end position="220"/>
    </location>
</feature>
<feature type="compositionally biased region" description="Basic and acidic residues" evidence="1">
    <location>
        <begin position="133"/>
        <end position="142"/>
    </location>
</feature>
<feature type="compositionally biased region" description="Low complexity" evidence="1">
    <location>
        <begin position="191"/>
        <end position="200"/>
    </location>
</feature>
<sequence length="307" mass="32351">MEIEAEAPRRSRGCDASHDSCPEFEFWMVGNHPEHEPESQLTADELFVDGVLLPLHQLSFTNPNPEPEPNPDPDPEPQAEPLLCPPTLAPPRGEPRTERTVEEEPSSSIASAPITSSKRWKDIFKKYSSSSSAEEKEKEKSGKKERKTSSSSSGGGGAGAELNINIWPFSRSRSAGTAGGRPKQAAAMGKSSSAPCSRSNSRGERRWAASPGRPGGVHVGRVSPVWQVRRAGGGRAAAEAKAGPKRKAGGPGSGVRGLNLAPLNGCIGYRAQASCRGDEEEAAVGGGGGGANGSLFRLKGLFTKKVY</sequence>
<feature type="compositionally biased region" description="Pro residues" evidence="1">
    <location>
        <begin position="78"/>
        <end position="89"/>
    </location>
</feature>
<evidence type="ECO:0000256" key="1">
    <source>
        <dbReference type="SAM" id="MobiDB-lite"/>
    </source>
</evidence>
<organism evidence="2 3">
    <name type="scientific">Iris pallida</name>
    <name type="common">Sweet iris</name>
    <dbReference type="NCBI Taxonomy" id="29817"/>
    <lineage>
        <taxon>Eukaryota</taxon>
        <taxon>Viridiplantae</taxon>
        <taxon>Streptophyta</taxon>
        <taxon>Embryophyta</taxon>
        <taxon>Tracheophyta</taxon>
        <taxon>Spermatophyta</taxon>
        <taxon>Magnoliopsida</taxon>
        <taxon>Liliopsida</taxon>
        <taxon>Asparagales</taxon>
        <taxon>Iridaceae</taxon>
        <taxon>Iridoideae</taxon>
        <taxon>Irideae</taxon>
        <taxon>Iris</taxon>
    </lineage>
</organism>
<reference evidence="2" key="1">
    <citation type="journal article" date="2023" name="GigaByte">
        <title>Genome assembly of the bearded iris, Iris pallida Lam.</title>
        <authorList>
            <person name="Bruccoleri R.E."/>
            <person name="Oakeley E.J."/>
            <person name="Faust A.M.E."/>
            <person name="Altorfer M."/>
            <person name="Dessus-Babus S."/>
            <person name="Burckhardt D."/>
            <person name="Oertli M."/>
            <person name="Naumann U."/>
            <person name="Petersen F."/>
            <person name="Wong J."/>
        </authorList>
    </citation>
    <scope>NUCLEOTIDE SEQUENCE</scope>
    <source>
        <strain evidence="2">GSM-AAB239-AS_SAM_17_03QT</strain>
    </source>
</reference>
<keyword evidence="3" id="KW-1185">Reference proteome</keyword>
<comment type="caution">
    <text evidence="2">The sequence shown here is derived from an EMBL/GenBank/DDBJ whole genome shotgun (WGS) entry which is preliminary data.</text>
</comment>
<name>A0AAX6H855_IRIPA</name>
<proteinExistence type="predicted"/>
<reference evidence="2" key="2">
    <citation type="submission" date="2023-04" db="EMBL/GenBank/DDBJ databases">
        <authorList>
            <person name="Bruccoleri R.E."/>
            <person name="Oakeley E.J."/>
            <person name="Faust A.-M."/>
            <person name="Dessus-Babus S."/>
            <person name="Altorfer M."/>
            <person name="Burckhardt D."/>
            <person name="Oertli M."/>
            <person name="Naumann U."/>
            <person name="Petersen F."/>
            <person name="Wong J."/>
        </authorList>
    </citation>
    <scope>NUCLEOTIDE SEQUENCE</scope>
    <source>
        <strain evidence="2">GSM-AAB239-AS_SAM_17_03QT</strain>
        <tissue evidence="2">Leaf</tissue>
    </source>
</reference>
<protein>
    <submittedName>
        <fullName evidence="2">Uncharacterized protein</fullName>
    </submittedName>
</protein>
<evidence type="ECO:0000313" key="3">
    <source>
        <dbReference type="Proteomes" id="UP001140949"/>
    </source>
</evidence>
<dbReference type="PANTHER" id="PTHR35132:SF1">
    <property type="entry name" value="SERINE_ARGININE REPETITIVE MATRIX-LIKE PROTEIN"/>
    <property type="match status" value="1"/>
</dbReference>
<accession>A0AAX6H855</accession>
<gene>
    <name evidence="2" type="ORF">M6B38_121865</name>
</gene>
<dbReference type="AlphaFoldDB" id="A0AAX6H855"/>
<dbReference type="PANTHER" id="PTHR35132">
    <property type="entry name" value="SERINE/ARGININE REPETITIVE MATRIX-LIKE PROTEIN"/>
    <property type="match status" value="1"/>
</dbReference>
<feature type="compositionally biased region" description="Basic and acidic residues" evidence="1">
    <location>
        <begin position="93"/>
        <end position="102"/>
    </location>
</feature>
<dbReference type="Proteomes" id="UP001140949">
    <property type="component" value="Unassembled WGS sequence"/>
</dbReference>
<evidence type="ECO:0000313" key="2">
    <source>
        <dbReference type="EMBL" id="KAJ6837240.1"/>
    </source>
</evidence>